<evidence type="ECO:0000313" key="7">
    <source>
        <dbReference type="Proteomes" id="UP000002009"/>
    </source>
</evidence>
<dbReference type="PROSITE" id="PS50255">
    <property type="entry name" value="CYTOCHROME_B5_2"/>
    <property type="match status" value="1"/>
</dbReference>
<comment type="similarity">
    <text evidence="4">Belongs to the cytochrome b5 family.</text>
</comment>
<dbReference type="Pfam" id="PF00173">
    <property type="entry name" value="Cyt-b5"/>
    <property type="match status" value="1"/>
</dbReference>
<proteinExistence type="inferred from homology"/>
<dbReference type="Proteomes" id="UP000002009">
    <property type="component" value="Chromosome 10"/>
</dbReference>
<dbReference type="EMBL" id="CP001576">
    <property type="protein sequence ID" value="ACO69771.1"/>
    <property type="molecule type" value="Genomic_DNA"/>
</dbReference>
<dbReference type="KEGG" id="mis:MICPUN_73928"/>
<keyword evidence="2 4" id="KW-0479">Metal-binding</keyword>
<dbReference type="SMART" id="SM01117">
    <property type="entry name" value="Cyt-b5"/>
    <property type="match status" value="1"/>
</dbReference>
<dbReference type="PROSITE" id="PS00191">
    <property type="entry name" value="CYTOCHROME_B5_1"/>
    <property type="match status" value="1"/>
</dbReference>
<evidence type="ECO:0000313" key="6">
    <source>
        <dbReference type="EMBL" id="ACO69771.1"/>
    </source>
</evidence>
<dbReference type="PANTHER" id="PTHR46237:SF1">
    <property type="entry name" value="CYTOCHROME B5 REDUCTASE 4"/>
    <property type="match status" value="1"/>
</dbReference>
<gene>
    <name evidence="6" type="ORF">MICPUN_73928</name>
</gene>
<evidence type="ECO:0000256" key="1">
    <source>
        <dbReference type="ARBA" id="ARBA00022617"/>
    </source>
</evidence>
<dbReference type="GO" id="GO:0004128">
    <property type="term" value="F:cytochrome-b5 reductase activity, acting on NAD(P)H"/>
    <property type="evidence" value="ECO:0007669"/>
    <property type="project" value="TreeGrafter"/>
</dbReference>
<dbReference type="RefSeq" id="XP_002508513.1">
    <property type="nucleotide sequence ID" value="XM_002508467.1"/>
</dbReference>
<dbReference type="InterPro" id="IPR001199">
    <property type="entry name" value="Cyt_B5-like_heme/steroid-bd"/>
</dbReference>
<reference evidence="6 7" key="1">
    <citation type="journal article" date="2009" name="Science">
        <title>Green evolution and dynamic adaptations revealed by genomes of the marine picoeukaryotes Micromonas.</title>
        <authorList>
            <person name="Worden A.Z."/>
            <person name="Lee J.H."/>
            <person name="Mock T."/>
            <person name="Rouze P."/>
            <person name="Simmons M.P."/>
            <person name="Aerts A.L."/>
            <person name="Allen A.E."/>
            <person name="Cuvelier M.L."/>
            <person name="Derelle E."/>
            <person name="Everett M.V."/>
            <person name="Foulon E."/>
            <person name="Grimwood J."/>
            <person name="Gundlach H."/>
            <person name="Henrissat B."/>
            <person name="Napoli C."/>
            <person name="McDonald S.M."/>
            <person name="Parker M.S."/>
            <person name="Rombauts S."/>
            <person name="Salamov A."/>
            <person name="Von Dassow P."/>
            <person name="Badger J.H."/>
            <person name="Coutinho P.M."/>
            <person name="Demir E."/>
            <person name="Dubchak I."/>
            <person name="Gentemann C."/>
            <person name="Eikrem W."/>
            <person name="Gready J.E."/>
            <person name="John U."/>
            <person name="Lanier W."/>
            <person name="Lindquist E.A."/>
            <person name="Lucas S."/>
            <person name="Mayer K.F."/>
            <person name="Moreau H."/>
            <person name="Not F."/>
            <person name="Otillar R."/>
            <person name="Panaud O."/>
            <person name="Pangilinan J."/>
            <person name="Paulsen I."/>
            <person name="Piegu B."/>
            <person name="Poliakov A."/>
            <person name="Robbens S."/>
            <person name="Schmutz J."/>
            <person name="Toulza E."/>
            <person name="Wyss T."/>
            <person name="Zelensky A."/>
            <person name="Zhou K."/>
            <person name="Armbrust E.V."/>
            <person name="Bhattacharya D."/>
            <person name="Goodenough U.W."/>
            <person name="Van de Peer Y."/>
            <person name="Grigoriev I.V."/>
        </authorList>
    </citation>
    <scope>NUCLEOTIDE SEQUENCE [LARGE SCALE GENOMIC DNA]</scope>
    <source>
        <strain evidence="7">RCC299 / NOUM17</strain>
    </source>
</reference>
<dbReference type="InterPro" id="IPR036400">
    <property type="entry name" value="Cyt_B5-like_heme/steroid_sf"/>
</dbReference>
<dbReference type="GO" id="GO:0005737">
    <property type="term" value="C:cytoplasm"/>
    <property type="evidence" value="ECO:0007669"/>
    <property type="project" value="TreeGrafter"/>
</dbReference>
<dbReference type="OrthoDB" id="432299at2759"/>
<sequence length="104" mass="11835">LAAGYSQMDWMRLTKREPDMNGLRGGKRRKDITMTEVATHGTEADGWTVLRGKVYNLSPYLDFHPGGRKILTQALGKDCTALFDRYHRWVNGGYMLEKCKIGVL</sequence>
<keyword evidence="3 4" id="KW-0408">Iron</keyword>
<protein>
    <recommendedName>
        <fullName evidence="5">Cytochrome b5 heme-binding domain-containing protein</fullName>
    </recommendedName>
</protein>
<accession>C1FH67</accession>
<evidence type="ECO:0000259" key="5">
    <source>
        <dbReference type="PROSITE" id="PS50255"/>
    </source>
</evidence>
<keyword evidence="7" id="KW-1185">Reference proteome</keyword>
<dbReference type="OMA" id="GHSQLDW"/>
<dbReference type="STRING" id="296587.C1FH67"/>
<dbReference type="Gene3D" id="3.10.120.10">
    <property type="entry name" value="Cytochrome b5-like heme/steroid binding domain"/>
    <property type="match status" value="1"/>
</dbReference>
<feature type="non-terminal residue" evidence="6">
    <location>
        <position position="1"/>
    </location>
</feature>
<dbReference type="InterPro" id="IPR018506">
    <property type="entry name" value="Cyt_B5_heme-BS"/>
</dbReference>
<keyword evidence="1 4" id="KW-0349">Heme</keyword>
<dbReference type="AlphaFoldDB" id="C1FH67"/>
<organism evidence="6 7">
    <name type="scientific">Micromonas commoda (strain RCC299 / NOUM17 / CCMP2709)</name>
    <name type="common">Picoplanktonic green alga</name>
    <dbReference type="NCBI Taxonomy" id="296587"/>
    <lineage>
        <taxon>Eukaryota</taxon>
        <taxon>Viridiplantae</taxon>
        <taxon>Chlorophyta</taxon>
        <taxon>Mamiellophyceae</taxon>
        <taxon>Mamiellales</taxon>
        <taxon>Mamiellaceae</taxon>
        <taxon>Micromonas</taxon>
    </lineage>
</organism>
<evidence type="ECO:0000256" key="2">
    <source>
        <dbReference type="ARBA" id="ARBA00022723"/>
    </source>
</evidence>
<name>C1FH67_MICCC</name>
<evidence type="ECO:0000256" key="4">
    <source>
        <dbReference type="RuleBase" id="RU362121"/>
    </source>
</evidence>
<feature type="non-terminal residue" evidence="6">
    <location>
        <position position="104"/>
    </location>
</feature>
<feature type="domain" description="Cytochrome b5 heme-binding" evidence="5">
    <location>
        <begin position="29"/>
        <end position="104"/>
    </location>
</feature>
<dbReference type="PANTHER" id="PTHR46237">
    <property type="entry name" value="CYTOCHROME B5 REDUCTASE 4 FAMILY MEMBER"/>
    <property type="match status" value="1"/>
</dbReference>
<dbReference type="GO" id="GO:0046872">
    <property type="term" value="F:metal ion binding"/>
    <property type="evidence" value="ECO:0007669"/>
    <property type="project" value="UniProtKB-UniRule"/>
</dbReference>
<dbReference type="InParanoid" id="C1FH67"/>
<dbReference type="SUPFAM" id="SSF55856">
    <property type="entry name" value="Cytochrome b5-like heme/steroid binding domain"/>
    <property type="match status" value="1"/>
</dbReference>
<dbReference type="GeneID" id="8247063"/>
<dbReference type="InterPro" id="IPR051872">
    <property type="entry name" value="Cytochrome_b5/Flavoprotein_Rdt"/>
</dbReference>
<dbReference type="GO" id="GO:0020037">
    <property type="term" value="F:heme binding"/>
    <property type="evidence" value="ECO:0007669"/>
    <property type="project" value="UniProtKB-UniRule"/>
</dbReference>
<dbReference type="eggNOG" id="KOG0536">
    <property type="taxonomic scope" value="Eukaryota"/>
</dbReference>
<evidence type="ECO:0000256" key="3">
    <source>
        <dbReference type="ARBA" id="ARBA00023004"/>
    </source>
</evidence>